<dbReference type="InterPro" id="IPR032783">
    <property type="entry name" value="AraC_lig"/>
</dbReference>
<dbReference type="PANTHER" id="PTHR46796">
    <property type="entry name" value="HTH-TYPE TRANSCRIPTIONAL ACTIVATOR RHAS-RELATED"/>
    <property type="match status" value="1"/>
</dbReference>
<dbReference type="Gene3D" id="1.10.10.60">
    <property type="entry name" value="Homeodomain-like"/>
    <property type="match status" value="2"/>
</dbReference>
<name>A0ABU8DLP7_ERWAP</name>
<gene>
    <name evidence="5" type="ORF">V8N49_22585</name>
</gene>
<dbReference type="InterPro" id="IPR050204">
    <property type="entry name" value="AraC_XylS_family_regulators"/>
</dbReference>
<dbReference type="SMART" id="SM00342">
    <property type="entry name" value="HTH_ARAC"/>
    <property type="match status" value="1"/>
</dbReference>
<evidence type="ECO:0000259" key="4">
    <source>
        <dbReference type="PROSITE" id="PS01124"/>
    </source>
</evidence>
<evidence type="ECO:0000256" key="1">
    <source>
        <dbReference type="ARBA" id="ARBA00023015"/>
    </source>
</evidence>
<dbReference type="InterPro" id="IPR020449">
    <property type="entry name" value="Tscrpt_reg_AraC-type_HTH"/>
</dbReference>
<sequence length="311" mass="35072">MDPITDLISRLKVAKQKTIVFNVTKKTSFIFPPYSGMKVYIVNKGPLYVEVGSSGNLTVVNNGDLFILSSGLHFEIFDTRQNNSIDVTKIRLMDRRTSYFTNGGSDLSFVGCRFTFENNNPLGMLSNLPEPIIVRVQDKEYDGLKVFLSHLSSEIVNPTQGTELVTEHLLRIILIKSLRMLISSAKFNSNKCWIGAVSDKNIGPVLTCIHNDVGRKWRIDELASIACMSRSAFTVKFRRLTGFSVVEYINKWRFNLAVERVKNNNEKISQIALELGYDSVSAFSNAFKKCMGVSPRGYMEKMVESSHIEVI</sequence>
<organism evidence="5 6">
    <name type="scientific">Erwinia aphidicola</name>
    <dbReference type="NCBI Taxonomy" id="68334"/>
    <lineage>
        <taxon>Bacteria</taxon>
        <taxon>Pseudomonadati</taxon>
        <taxon>Pseudomonadota</taxon>
        <taxon>Gammaproteobacteria</taxon>
        <taxon>Enterobacterales</taxon>
        <taxon>Erwiniaceae</taxon>
        <taxon>Erwinia</taxon>
    </lineage>
</organism>
<accession>A0ABU8DLP7</accession>
<evidence type="ECO:0000256" key="2">
    <source>
        <dbReference type="ARBA" id="ARBA00023125"/>
    </source>
</evidence>
<dbReference type="Pfam" id="PF12852">
    <property type="entry name" value="Cupin_6"/>
    <property type="match status" value="1"/>
</dbReference>
<keyword evidence="6" id="KW-1185">Reference proteome</keyword>
<dbReference type="EMBL" id="JBANEI010000027">
    <property type="protein sequence ID" value="MEI2684416.1"/>
    <property type="molecule type" value="Genomic_DNA"/>
</dbReference>
<evidence type="ECO:0000256" key="3">
    <source>
        <dbReference type="ARBA" id="ARBA00023163"/>
    </source>
</evidence>
<feature type="domain" description="HTH araC/xylS-type" evidence="4">
    <location>
        <begin position="203"/>
        <end position="301"/>
    </location>
</feature>
<dbReference type="InterPro" id="IPR018060">
    <property type="entry name" value="HTH_AraC"/>
</dbReference>
<dbReference type="RefSeq" id="WP_336204077.1">
    <property type="nucleotide sequence ID" value="NZ_JBANEI010000027.1"/>
</dbReference>
<dbReference type="Pfam" id="PF12833">
    <property type="entry name" value="HTH_18"/>
    <property type="match status" value="1"/>
</dbReference>
<evidence type="ECO:0000313" key="5">
    <source>
        <dbReference type="EMBL" id="MEI2684416.1"/>
    </source>
</evidence>
<keyword evidence="3" id="KW-0804">Transcription</keyword>
<dbReference type="PROSITE" id="PS01124">
    <property type="entry name" value="HTH_ARAC_FAMILY_2"/>
    <property type="match status" value="1"/>
</dbReference>
<evidence type="ECO:0000313" key="6">
    <source>
        <dbReference type="Proteomes" id="UP001306592"/>
    </source>
</evidence>
<dbReference type="PANTHER" id="PTHR46796:SF7">
    <property type="entry name" value="ARAC FAMILY TRANSCRIPTIONAL REGULATOR"/>
    <property type="match status" value="1"/>
</dbReference>
<reference evidence="5 6" key="1">
    <citation type="submission" date="2024-02" db="EMBL/GenBank/DDBJ databases">
        <title>First report Erwinia aphidicola in onion in Chile.</title>
        <authorList>
            <person name="Valenzuela M."/>
            <person name="Pena M."/>
            <person name="Dutta B."/>
        </authorList>
    </citation>
    <scope>NUCLEOTIDE SEQUENCE [LARGE SCALE GENOMIC DNA]</scope>
    <source>
        <strain evidence="5 6">QCJ3A</strain>
    </source>
</reference>
<dbReference type="Proteomes" id="UP001306592">
    <property type="component" value="Unassembled WGS sequence"/>
</dbReference>
<proteinExistence type="predicted"/>
<dbReference type="SUPFAM" id="SSF46689">
    <property type="entry name" value="Homeodomain-like"/>
    <property type="match status" value="2"/>
</dbReference>
<dbReference type="PRINTS" id="PR00032">
    <property type="entry name" value="HTHARAC"/>
</dbReference>
<keyword evidence="2" id="KW-0238">DNA-binding</keyword>
<comment type="caution">
    <text evidence="5">The sequence shown here is derived from an EMBL/GenBank/DDBJ whole genome shotgun (WGS) entry which is preliminary data.</text>
</comment>
<dbReference type="InterPro" id="IPR009057">
    <property type="entry name" value="Homeodomain-like_sf"/>
</dbReference>
<keyword evidence="1" id="KW-0805">Transcription regulation</keyword>
<protein>
    <submittedName>
        <fullName evidence="5">AraC family transcriptional regulator</fullName>
    </submittedName>
</protein>